<sequence length="128" mass="14507">MSGMRFNICILITCRKKGLPDSRDDFESTVLNANFLCHVIVLASIVRLAESKDVPPPEFDFAFCSIPICFGAMVLGVTLVYLTERAPNPRYWGFLVPCYYFQVFLGVFLADVSLALRILSNLQEWKTM</sequence>
<evidence type="ECO:0000256" key="1">
    <source>
        <dbReference type="SAM" id="Phobius"/>
    </source>
</evidence>
<keyword evidence="3" id="KW-1185">Reference proteome</keyword>
<feature type="transmembrane region" description="Helical" evidence="1">
    <location>
        <begin position="61"/>
        <end position="82"/>
    </location>
</feature>
<dbReference type="AlphaFoldDB" id="A0A0C3C385"/>
<dbReference type="EMBL" id="KN831789">
    <property type="protein sequence ID" value="KIM38714.1"/>
    <property type="molecule type" value="Genomic_DNA"/>
</dbReference>
<feature type="transmembrane region" description="Helical" evidence="1">
    <location>
        <begin position="94"/>
        <end position="119"/>
    </location>
</feature>
<keyword evidence="1" id="KW-0472">Membrane</keyword>
<reference evidence="2 3" key="1">
    <citation type="submission" date="2014-04" db="EMBL/GenBank/DDBJ databases">
        <authorList>
            <consortium name="DOE Joint Genome Institute"/>
            <person name="Kuo A."/>
            <person name="Gay G."/>
            <person name="Dore J."/>
            <person name="Kohler A."/>
            <person name="Nagy L.G."/>
            <person name="Floudas D."/>
            <person name="Copeland A."/>
            <person name="Barry K.W."/>
            <person name="Cichocki N."/>
            <person name="Veneault-Fourrey C."/>
            <person name="LaButti K."/>
            <person name="Lindquist E.A."/>
            <person name="Lipzen A."/>
            <person name="Lundell T."/>
            <person name="Morin E."/>
            <person name="Murat C."/>
            <person name="Sun H."/>
            <person name="Tunlid A."/>
            <person name="Henrissat B."/>
            <person name="Grigoriev I.V."/>
            <person name="Hibbett D.S."/>
            <person name="Martin F."/>
            <person name="Nordberg H.P."/>
            <person name="Cantor M.N."/>
            <person name="Hua S.X."/>
        </authorList>
    </citation>
    <scope>NUCLEOTIDE SEQUENCE [LARGE SCALE GENOMIC DNA]</scope>
    <source>
        <strain evidence="3">h7</strain>
    </source>
</reference>
<proteinExistence type="predicted"/>
<organism evidence="2 3">
    <name type="scientific">Hebeloma cylindrosporum</name>
    <dbReference type="NCBI Taxonomy" id="76867"/>
    <lineage>
        <taxon>Eukaryota</taxon>
        <taxon>Fungi</taxon>
        <taxon>Dikarya</taxon>
        <taxon>Basidiomycota</taxon>
        <taxon>Agaricomycotina</taxon>
        <taxon>Agaricomycetes</taxon>
        <taxon>Agaricomycetidae</taxon>
        <taxon>Agaricales</taxon>
        <taxon>Agaricineae</taxon>
        <taxon>Hymenogastraceae</taxon>
        <taxon>Hebeloma</taxon>
    </lineage>
</organism>
<reference evidence="3" key="2">
    <citation type="submission" date="2015-01" db="EMBL/GenBank/DDBJ databases">
        <title>Evolutionary Origins and Diversification of the Mycorrhizal Mutualists.</title>
        <authorList>
            <consortium name="DOE Joint Genome Institute"/>
            <consortium name="Mycorrhizal Genomics Consortium"/>
            <person name="Kohler A."/>
            <person name="Kuo A."/>
            <person name="Nagy L.G."/>
            <person name="Floudas D."/>
            <person name="Copeland A."/>
            <person name="Barry K.W."/>
            <person name="Cichocki N."/>
            <person name="Veneault-Fourrey C."/>
            <person name="LaButti K."/>
            <person name="Lindquist E.A."/>
            <person name="Lipzen A."/>
            <person name="Lundell T."/>
            <person name="Morin E."/>
            <person name="Murat C."/>
            <person name="Riley R."/>
            <person name="Ohm R."/>
            <person name="Sun H."/>
            <person name="Tunlid A."/>
            <person name="Henrissat B."/>
            <person name="Grigoriev I.V."/>
            <person name="Hibbett D.S."/>
            <person name="Martin F."/>
        </authorList>
    </citation>
    <scope>NUCLEOTIDE SEQUENCE [LARGE SCALE GENOMIC DNA]</scope>
    <source>
        <strain evidence="3">h7</strain>
    </source>
</reference>
<dbReference type="Proteomes" id="UP000053424">
    <property type="component" value="Unassembled WGS sequence"/>
</dbReference>
<keyword evidence="1" id="KW-0812">Transmembrane</keyword>
<dbReference type="HOGENOM" id="CLU_1959846_0_0_1"/>
<keyword evidence="1" id="KW-1133">Transmembrane helix</keyword>
<name>A0A0C3C385_HEBCY</name>
<evidence type="ECO:0000313" key="2">
    <source>
        <dbReference type="EMBL" id="KIM38714.1"/>
    </source>
</evidence>
<evidence type="ECO:0000313" key="3">
    <source>
        <dbReference type="Proteomes" id="UP000053424"/>
    </source>
</evidence>
<gene>
    <name evidence="2" type="ORF">M413DRAFT_240813</name>
</gene>
<protein>
    <submittedName>
        <fullName evidence="2">Uncharacterized protein</fullName>
    </submittedName>
</protein>
<accession>A0A0C3C385</accession>